<evidence type="ECO:0000313" key="4">
    <source>
        <dbReference type="Proteomes" id="UP000620124"/>
    </source>
</evidence>
<gene>
    <name evidence="3" type="ORF">MVEN_01057500</name>
</gene>
<accession>A0A8H6Y5M6</accession>
<dbReference type="EMBL" id="JACAZI010000008">
    <property type="protein sequence ID" value="KAF7353723.1"/>
    <property type="molecule type" value="Genomic_DNA"/>
</dbReference>
<protein>
    <submittedName>
        <fullName evidence="3">Uncharacterized protein</fullName>
    </submittedName>
</protein>
<keyword evidence="4" id="KW-1185">Reference proteome</keyword>
<feature type="region of interest" description="Disordered" evidence="1">
    <location>
        <begin position="256"/>
        <end position="279"/>
    </location>
</feature>
<feature type="transmembrane region" description="Helical" evidence="2">
    <location>
        <begin position="168"/>
        <end position="189"/>
    </location>
</feature>
<dbReference type="Proteomes" id="UP000620124">
    <property type="component" value="Unassembled WGS sequence"/>
</dbReference>
<feature type="transmembrane region" description="Helical" evidence="2">
    <location>
        <begin position="98"/>
        <end position="117"/>
    </location>
</feature>
<keyword evidence="2" id="KW-1133">Transmembrane helix</keyword>
<organism evidence="3 4">
    <name type="scientific">Mycena venus</name>
    <dbReference type="NCBI Taxonomy" id="2733690"/>
    <lineage>
        <taxon>Eukaryota</taxon>
        <taxon>Fungi</taxon>
        <taxon>Dikarya</taxon>
        <taxon>Basidiomycota</taxon>
        <taxon>Agaricomycotina</taxon>
        <taxon>Agaricomycetes</taxon>
        <taxon>Agaricomycetidae</taxon>
        <taxon>Agaricales</taxon>
        <taxon>Marasmiineae</taxon>
        <taxon>Mycenaceae</taxon>
        <taxon>Mycena</taxon>
    </lineage>
</organism>
<keyword evidence="2" id="KW-0472">Membrane</keyword>
<dbReference type="AlphaFoldDB" id="A0A8H6Y5M6"/>
<reference evidence="3" key="1">
    <citation type="submission" date="2020-05" db="EMBL/GenBank/DDBJ databases">
        <title>Mycena genomes resolve the evolution of fungal bioluminescence.</title>
        <authorList>
            <person name="Tsai I.J."/>
        </authorList>
    </citation>
    <scope>NUCLEOTIDE SEQUENCE</scope>
    <source>
        <strain evidence="3">CCC161011</strain>
    </source>
</reference>
<name>A0A8H6Y5M6_9AGAR</name>
<keyword evidence="2" id="KW-0812">Transmembrane</keyword>
<proteinExistence type="predicted"/>
<dbReference type="OrthoDB" id="3222065at2759"/>
<sequence>MSEIVDPNEYLPHLIVWSTFNIFAACSIAVLLVVTLISQRRDANRFLINLEVIFILTSATGSILVWTGHALDSHPPYALCLFNASIGMANVPLMGGSALAIVLKVWGSVMIACHLRGQRIVRWIIWKPFLLVLPYVSGLPLFIAGLIVFSIFVGAAFVVGILSLLSTFSAIIPDVVLSSCAVAVFFTFASAKPIIHFVFGCRHIENSVTRRSPSPKPYAASAPADVPQELLAFSLNGSVTTASVDQSVWQVKAVETPNGEDGREDRSSGYFREGANALG</sequence>
<evidence type="ECO:0000256" key="1">
    <source>
        <dbReference type="SAM" id="MobiDB-lite"/>
    </source>
</evidence>
<evidence type="ECO:0000256" key="2">
    <source>
        <dbReference type="SAM" id="Phobius"/>
    </source>
</evidence>
<feature type="transmembrane region" description="Helical" evidence="2">
    <location>
        <begin position="129"/>
        <end position="162"/>
    </location>
</feature>
<feature type="transmembrane region" description="Helical" evidence="2">
    <location>
        <begin position="46"/>
        <end position="66"/>
    </location>
</feature>
<feature type="transmembrane region" description="Helical" evidence="2">
    <location>
        <begin position="14"/>
        <end position="34"/>
    </location>
</feature>
<comment type="caution">
    <text evidence="3">The sequence shown here is derived from an EMBL/GenBank/DDBJ whole genome shotgun (WGS) entry which is preliminary data.</text>
</comment>
<evidence type="ECO:0000313" key="3">
    <source>
        <dbReference type="EMBL" id="KAF7353723.1"/>
    </source>
</evidence>